<dbReference type="Gene3D" id="6.10.250.2790">
    <property type="match status" value="1"/>
</dbReference>
<keyword evidence="3" id="KW-1185">Reference proteome</keyword>
<sequence>MSASVQASNGSEDAGFSLDDKLKHSQFDPIDFLNDTFPALSLSSQTQTQKASRPTQIQSVSADILNLLSTLNTYNIRSSSELTSLTDEIVRSGNRLAYEVEVLRGDVNGLHELLSESLRKDIELFVGEQLPNGAVKPPGDETDTHAENADETREAKVISHDPDFIIQLRMLGKAKARLEAVINIFGEAMKWPIPPSDISSSLISVSAPELGIQYTEEDEKAREVLRNIRAEITDLLNSTNDGFSGLEAASRRAEEYRFLAQVWKGTSEEKARNKFVDGLLKTVEDRKKWLEAQRASRDTRSDGSQRSTSAMGQRSKVSNEVGGAVGLFRNLQRLKDDLYLE</sequence>
<protein>
    <submittedName>
        <fullName evidence="2">Uncharacterized protein</fullName>
    </submittedName>
</protein>
<feature type="compositionally biased region" description="Basic and acidic residues" evidence="1">
    <location>
        <begin position="138"/>
        <end position="153"/>
    </location>
</feature>
<evidence type="ECO:0000256" key="1">
    <source>
        <dbReference type="SAM" id="MobiDB-lite"/>
    </source>
</evidence>
<dbReference type="VEuPathDB" id="FungiDB:A1O9_02259"/>
<accession>A0A072PMY8</accession>
<organism evidence="2 3">
    <name type="scientific">Exophiala aquamarina CBS 119918</name>
    <dbReference type="NCBI Taxonomy" id="1182545"/>
    <lineage>
        <taxon>Eukaryota</taxon>
        <taxon>Fungi</taxon>
        <taxon>Dikarya</taxon>
        <taxon>Ascomycota</taxon>
        <taxon>Pezizomycotina</taxon>
        <taxon>Eurotiomycetes</taxon>
        <taxon>Chaetothyriomycetidae</taxon>
        <taxon>Chaetothyriales</taxon>
        <taxon>Herpotrichiellaceae</taxon>
        <taxon>Exophiala</taxon>
    </lineage>
</organism>
<dbReference type="EMBL" id="AMGV01000002">
    <property type="protein sequence ID" value="KEF60698.1"/>
    <property type="molecule type" value="Genomic_DNA"/>
</dbReference>
<dbReference type="GeneID" id="25277204"/>
<comment type="caution">
    <text evidence="2">The sequence shown here is derived from an EMBL/GenBank/DDBJ whole genome shotgun (WGS) entry which is preliminary data.</text>
</comment>
<dbReference type="AlphaFoldDB" id="A0A072PMY8"/>
<reference evidence="2 3" key="1">
    <citation type="submission" date="2013-03" db="EMBL/GenBank/DDBJ databases">
        <title>The Genome Sequence of Exophiala aquamarina CBS 119918.</title>
        <authorList>
            <consortium name="The Broad Institute Genomics Platform"/>
            <person name="Cuomo C."/>
            <person name="de Hoog S."/>
            <person name="Gorbushina A."/>
            <person name="Walker B."/>
            <person name="Young S.K."/>
            <person name="Zeng Q."/>
            <person name="Gargeya S."/>
            <person name="Fitzgerald M."/>
            <person name="Haas B."/>
            <person name="Abouelleil A."/>
            <person name="Allen A.W."/>
            <person name="Alvarado L."/>
            <person name="Arachchi H.M."/>
            <person name="Berlin A.M."/>
            <person name="Chapman S.B."/>
            <person name="Gainer-Dewar J."/>
            <person name="Goldberg J."/>
            <person name="Griggs A."/>
            <person name="Gujja S."/>
            <person name="Hansen M."/>
            <person name="Howarth C."/>
            <person name="Imamovic A."/>
            <person name="Ireland A."/>
            <person name="Larimer J."/>
            <person name="McCowan C."/>
            <person name="Murphy C."/>
            <person name="Pearson M."/>
            <person name="Poon T.W."/>
            <person name="Priest M."/>
            <person name="Roberts A."/>
            <person name="Saif S."/>
            <person name="Shea T."/>
            <person name="Sisk P."/>
            <person name="Sykes S."/>
            <person name="Wortman J."/>
            <person name="Nusbaum C."/>
            <person name="Birren B."/>
        </authorList>
    </citation>
    <scope>NUCLEOTIDE SEQUENCE [LARGE SCALE GENOMIC DNA]</scope>
    <source>
        <strain evidence="2 3">CBS 119918</strain>
    </source>
</reference>
<gene>
    <name evidence="2" type="ORF">A1O9_02259</name>
</gene>
<evidence type="ECO:0000313" key="3">
    <source>
        <dbReference type="Proteomes" id="UP000027920"/>
    </source>
</evidence>
<dbReference type="HOGENOM" id="CLU_024203_0_0_1"/>
<name>A0A072PMY8_9EURO</name>
<feature type="compositionally biased region" description="Basic and acidic residues" evidence="1">
    <location>
        <begin position="291"/>
        <end position="303"/>
    </location>
</feature>
<feature type="region of interest" description="Disordered" evidence="1">
    <location>
        <begin position="291"/>
        <end position="317"/>
    </location>
</feature>
<proteinExistence type="predicted"/>
<dbReference type="Proteomes" id="UP000027920">
    <property type="component" value="Unassembled WGS sequence"/>
</dbReference>
<evidence type="ECO:0000313" key="2">
    <source>
        <dbReference type="EMBL" id="KEF60698.1"/>
    </source>
</evidence>
<feature type="compositionally biased region" description="Polar residues" evidence="1">
    <location>
        <begin position="304"/>
        <end position="317"/>
    </location>
</feature>
<dbReference type="OrthoDB" id="5413829at2759"/>
<feature type="region of interest" description="Disordered" evidence="1">
    <location>
        <begin position="130"/>
        <end position="153"/>
    </location>
</feature>
<dbReference type="RefSeq" id="XP_013263288.1">
    <property type="nucleotide sequence ID" value="XM_013407834.1"/>
</dbReference>
<dbReference type="STRING" id="1182545.A0A072PMY8"/>